<dbReference type="Pfam" id="PF01451">
    <property type="entry name" value="LMWPc"/>
    <property type="match status" value="1"/>
</dbReference>
<dbReference type="OrthoDB" id="9784339at2"/>
<keyword evidence="4" id="KW-0904">Protein phosphatase</keyword>
<feature type="domain" description="Phosphotyrosine protein phosphatase I" evidence="6">
    <location>
        <begin position="8"/>
        <end position="157"/>
    </location>
</feature>
<proteinExistence type="inferred from homology"/>
<dbReference type="InterPro" id="IPR017867">
    <property type="entry name" value="Tyr_phospatase_low_mol_wt"/>
</dbReference>
<evidence type="ECO:0000313" key="7">
    <source>
        <dbReference type="EMBL" id="GAB96704.1"/>
    </source>
</evidence>
<keyword evidence="3" id="KW-0378">Hydrolase</keyword>
<dbReference type="EMBL" id="BAHD01000045">
    <property type="protein sequence ID" value="GAB96704.1"/>
    <property type="molecule type" value="Genomic_DNA"/>
</dbReference>
<dbReference type="InterPro" id="IPR036196">
    <property type="entry name" value="Ptyr_pPase_sf"/>
</dbReference>
<dbReference type="SMART" id="SM00226">
    <property type="entry name" value="LMWPc"/>
    <property type="match status" value="1"/>
</dbReference>
<dbReference type="Proteomes" id="UP000008366">
    <property type="component" value="Unassembled WGS sequence"/>
</dbReference>
<feature type="active site" evidence="5">
    <location>
        <position position="20"/>
    </location>
</feature>
<reference evidence="7 8" key="1">
    <citation type="submission" date="2012-08" db="EMBL/GenBank/DDBJ databases">
        <title>Whole genome shotgun sequence of Kineosphaera limosa NBRC 100340.</title>
        <authorList>
            <person name="Yoshida I."/>
            <person name="Isaki S."/>
            <person name="Hosoyama A."/>
            <person name="Tsuchikane K."/>
            <person name="Katsumata H."/>
            <person name="Ando Y."/>
            <person name="Ohji S."/>
            <person name="Hamada M."/>
            <person name="Tamura T."/>
            <person name="Yamazoe A."/>
            <person name="Yamazaki S."/>
            <person name="Fujita N."/>
        </authorList>
    </citation>
    <scope>NUCLEOTIDE SEQUENCE [LARGE SCALE GENOMIC DNA]</scope>
    <source>
        <strain evidence="7 8">NBRC 100340</strain>
    </source>
</reference>
<dbReference type="PRINTS" id="PR00719">
    <property type="entry name" value="LMWPTPASE"/>
</dbReference>
<dbReference type="GO" id="GO:0004725">
    <property type="term" value="F:protein tyrosine phosphatase activity"/>
    <property type="evidence" value="ECO:0007669"/>
    <property type="project" value="UniProtKB-EC"/>
</dbReference>
<dbReference type="CDD" id="cd16343">
    <property type="entry name" value="LMWPTP"/>
    <property type="match status" value="1"/>
</dbReference>
<dbReference type="eggNOG" id="COG0394">
    <property type="taxonomic scope" value="Bacteria"/>
</dbReference>
<evidence type="ECO:0000256" key="4">
    <source>
        <dbReference type="ARBA" id="ARBA00022912"/>
    </source>
</evidence>
<organism evidence="7 8">
    <name type="scientific">Kineosphaera limosa NBRC 100340</name>
    <dbReference type="NCBI Taxonomy" id="1184609"/>
    <lineage>
        <taxon>Bacteria</taxon>
        <taxon>Bacillati</taxon>
        <taxon>Actinomycetota</taxon>
        <taxon>Actinomycetes</taxon>
        <taxon>Micrococcales</taxon>
        <taxon>Dermatophilaceae</taxon>
        <taxon>Kineosphaera</taxon>
    </lineage>
</organism>
<dbReference type="PANTHER" id="PTHR11717:SF7">
    <property type="entry name" value="LOW MOLECULAR WEIGHT PHOSPHOTYROSINE PROTEIN PHOSPHATASE"/>
    <property type="match status" value="1"/>
</dbReference>
<feature type="active site" description="Proton donor" evidence="5">
    <location>
        <position position="131"/>
    </location>
</feature>
<protein>
    <recommendedName>
        <fullName evidence="2">protein-tyrosine-phosphatase</fullName>
        <ecNumber evidence="2">3.1.3.48</ecNumber>
    </recommendedName>
</protein>
<dbReference type="STRING" id="1184609.KILIM_045_00350"/>
<evidence type="ECO:0000259" key="6">
    <source>
        <dbReference type="SMART" id="SM00226"/>
    </source>
</evidence>
<dbReference type="PANTHER" id="PTHR11717">
    <property type="entry name" value="LOW MOLECULAR WEIGHT PROTEIN TYROSINE PHOSPHATASE"/>
    <property type="match status" value="1"/>
</dbReference>
<evidence type="ECO:0000256" key="3">
    <source>
        <dbReference type="ARBA" id="ARBA00022801"/>
    </source>
</evidence>
<evidence type="ECO:0000256" key="2">
    <source>
        <dbReference type="ARBA" id="ARBA00013064"/>
    </source>
</evidence>
<gene>
    <name evidence="7" type="ORF">KILIM_045_00350</name>
</gene>
<dbReference type="RefSeq" id="WP_006593236.1">
    <property type="nucleotide sequence ID" value="NZ_BAHD01000045.1"/>
</dbReference>
<accession>K6XD13</accession>
<dbReference type="EC" id="3.1.3.48" evidence="2"/>
<dbReference type="AlphaFoldDB" id="K6XD13"/>
<sequence>MVTTNDKYRVCVVCSGNICRSPMAEVVLREAFTDAGLGDRVVVDSAGTGGWHLGGGADRRALNALAAAGFDGTAHRARQIEPDWFDDRDLILCADSGHLAAMQRMGRDSDADVRLLREFDPQASGDLDLADPYYGTPDDFEECLEQIRRAAPGIVEQVRADLG</sequence>
<dbReference type="Gene3D" id="3.40.50.2300">
    <property type="match status" value="1"/>
</dbReference>
<evidence type="ECO:0000256" key="5">
    <source>
        <dbReference type="PIRSR" id="PIRSR617867-1"/>
    </source>
</evidence>
<keyword evidence="8" id="KW-1185">Reference proteome</keyword>
<evidence type="ECO:0000313" key="8">
    <source>
        <dbReference type="Proteomes" id="UP000008366"/>
    </source>
</evidence>
<evidence type="ECO:0000256" key="1">
    <source>
        <dbReference type="ARBA" id="ARBA00011063"/>
    </source>
</evidence>
<dbReference type="InterPro" id="IPR050438">
    <property type="entry name" value="LMW_PTPase"/>
</dbReference>
<dbReference type="SUPFAM" id="SSF52788">
    <property type="entry name" value="Phosphotyrosine protein phosphatases I"/>
    <property type="match status" value="1"/>
</dbReference>
<comment type="similarity">
    <text evidence="1">Belongs to the low molecular weight phosphotyrosine protein phosphatase family.</text>
</comment>
<comment type="caution">
    <text evidence="7">The sequence shown here is derived from an EMBL/GenBank/DDBJ whole genome shotgun (WGS) entry which is preliminary data.</text>
</comment>
<name>K6XD13_9MICO</name>
<feature type="active site" description="Nucleophile" evidence="5">
    <location>
        <position position="14"/>
    </location>
</feature>
<dbReference type="InterPro" id="IPR023485">
    <property type="entry name" value="Ptyr_pPase"/>
</dbReference>